<evidence type="ECO:0000256" key="21">
    <source>
        <dbReference type="ARBA" id="ARBA00046477"/>
    </source>
</evidence>
<dbReference type="Pfam" id="PF03408">
    <property type="entry name" value="Foamy_virus_ENV"/>
    <property type="match status" value="1"/>
</dbReference>
<reference evidence="23 24" key="1">
    <citation type="journal article" date="2010" name="J. Virol.">
        <title>Species-specific inhibition of foamy viruses from South American monkeys by New World Monkey TRIM5{alpha} proteins.</title>
        <authorList>
            <person name="Pacheco B."/>
            <person name="Finzi A."/>
            <person name="McGee-Estrada K."/>
            <person name="Sodroski J."/>
        </authorList>
    </citation>
    <scope>NUCLEOTIDE SEQUENCE [LARGE SCALE GENOMIC DNA]</scope>
    <source>
        <strain evidence="23">SFVmar</strain>
    </source>
</reference>
<evidence type="ECO:0000256" key="18">
    <source>
        <dbReference type="ARBA" id="ARBA00023184"/>
    </source>
</evidence>
<dbReference type="RefSeq" id="YP_009508578.1">
    <property type="nucleotide sequence ID" value="NC_039030.1"/>
</dbReference>
<keyword evidence="16 22" id="KW-0472">Membrane</keyword>
<comment type="subcellular location">
    <subcellularLocation>
        <location evidence="3">Host endoplasmic reticulum membrane</location>
        <topology evidence="3">Peripheral membrane protein</topology>
    </subcellularLocation>
    <subcellularLocation>
        <location evidence="4">Host endoplasmic reticulum membrane</location>
        <topology evidence="4">Single-pass type I membrane protein</topology>
    </subcellularLocation>
    <subcellularLocation>
        <location evidence="6">Host endoplasmic reticulum membrane</location>
        <topology evidence="6">Single-pass type II membrane protein</topology>
    </subcellularLocation>
    <subcellularLocation>
        <location evidence="7">Virion membrane</location>
        <topology evidence="7">Peripheral membrane protein</topology>
    </subcellularLocation>
    <subcellularLocation>
        <location evidence="5">Virion membrane</location>
        <topology evidence="5">Single-pass type I membrane protein</topology>
    </subcellularLocation>
    <subcellularLocation>
        <location evidence="2">Virion membrane</location>
        <topology evidence="2">Single-pass type II membrane protein</topology>
    </subcellularLocation>
</comment>
<evidence type="ECO:0000256" key="6">
    <source>
        <dbReference type="ARBA" id="ARBA00004641"/>
    </source>
</evidence>
<evidence type="ECO:0000256" key="22">
    <source>
        <dbReference type="SAM" id="Phobius"/>
    </source>
</evidence>
<keyword evidence="17" id="KW-0325">Glycoprotein</keyword>
<evidence type="ECO:0000256" key="17">
    <source>
        <dbReference type="ARBA" id="ARBA00023180"/>
    </source>
</evidence>
<evidence type="ECO:0000256" key="12">
    <source>
        <dbReference type="ARBA" id="ARBA00022870"/>
    </source>
</evidence>
<comment type="function">
    <text evidence="1">The leader peptide is a component of released, infectious virions and is required for particle budding.</text>
</comment>
<keyword evidence="13" id="KW-0261">Viral envelope protein</keyword>
<name>D5JWV2_9RETR</name>
<keyword evidence="12" id="KW-1043">Host membrane</keyword>
<dbReference type="Proteomes" id="UP000144843">
    <property type="component" value="Genome"/>
</dbReference>
<evidence type="ECO:0000256" key="10">
    <source>
        <dbReference type="ARBA" id="ARBA00022692"/>
    </source>
</evidence>
<dbReference type="GeneID" id="37620062"/>
<dbReference type="GO" id="GO:0019031">
    <property type="term" value="C:viral envelope"/>
    <property type="evidence" value="ECO:0007669"/>
    <property type="project" value="UniProtKB-KW"/>
</dbReference>
<evidence type="ECO:0000256" key="11">
    <source>
        <dbReference type="ARBA" id="ARBA00022844"/>
    </source>
</evidence>
<evidence type="ECO:0000256" key="20">
    <source>
        <dbReference type="ARBA" id="ARBA00029888"/>
    </source>
</evidence>
<evidence type="ECO:0000256" key="14">
    <source>
        <dbReference type="ARBA" id="ARBA00022968"/>
    </source>
</evidence>
<keyword evidence="11" id="KW-0946">Virion</keyword>
<evidence type="ECO:0000256" key="8">
    <source>
        <dbReference type="ARBA" id="ARBA00015457"/>
    </source>
</evidence>
<dbReference type="GO" id="GO:0055036">
    <property type="term" value="C:virion membrane"/>
    <property type="evidence" value="ECO:0007669"/>
    <property type="project" value="UniProtKB-SubCell"/>
</dbReference>
<evidence type="ECO:0000256" key="7">
    <source>
        <dbReference type="ARBA" id="ARBA00004650"/>
    </source>
</evidence>
<keyword evidence="10 22" id="KW-0812">Transmembrane</keyword>
<evidence type="ECO:0000256" key="19">
    <source>
        <dbReference type="ARBA" id="ARBA00024648"/>
    </source>
</evidence>
<dbReference type="GO" id="GO:0044167">
    <property type="term" value="C:host cell endoplasmic reticulum membrane"/>
    <property type="evidence" value="ECO:0007669"/>
    <property type="project" value="UniProtKB-SubCell"/>
</dbReference>
<keyword evidence="9" id="KW-0165">Cleavage on pair of basic residues</keyword>
<dbReference type="InterPro" id="IPR005070">
    <property type="entry name" value="Foamy_env"/>
</dbReference>
<comment type="subunit">
    <text evidence="21">The mature envelope protein consists of a trimer of SU-TM heterodimers. The N-terminus of leader peptide specifically interacts with Gag protein. This specific interaction between Gag protein and Env glycoprotein may allow particle egress.</text>
</comment>
<evidence type="ECO:0000256" key="2">
    <source>
        <dbReference type="ARBA" id="ARBA00004208"/>
    </source>
</evidence>
<feature type="transmembrane region" description="Helical" evidence="22">
    <location>
        <begin position="70"/>
        <end position="93"/>
    </location>
</feature>
<comment type="function">
    <text evidence="19">The transmembrane protein (TM) acts as a class I viral fusion protein. Under the current model, the protein has at least 3 conformational states: pre-fusion native state, pre-hairpin intermediate state, and post-fusion hairpin state. During viral and target cell membrane fusion, the coiled coil regions (heptad repeats) assume a trimer-of-hairpins structure, positioning the fusion peptide in close proximity to the C-terminal region of the ectodomain. The formation of this structure appears to drive apposition and subsequent fusion of viral and target cell membranes. Membranes fusion leads to delivery of the nucleocapsid into the cytoplasm.</text>
</comment>
<protein>
    <recommendedName>
        <fullName evidence="8">Envelope glycoprotein gp130</fullName>
    </recommendedName>
    <alternativeName>
        <fullName evidence="20">Env polyprotein</fullName>
    </alternativeName>
</protein>
<sequence length="983" mass="113191">MAPPMSLTEWILWNKKRNMTIMTSNLTGITPDQKKALLDEIDEEEPFIKPTIQQRLSYTCYLACATTTRIMIWILFCVIVLTVALIICFTTAARIQWRHAIITPGPVIDWNSTIHKVIPAQQRARRFARDLIKVTEERYVEVNATGIPQGVILLPHPKPIIQKNRVLGLSQILLINSESLASIFNIKQEHKSILTEIIQEEMRSLQDITLNFDLPIGNPKTQHEYIQSRCFQEFKDCYLVKYQDNNKPWPTDDVLADMCPLPGGEGLPQNAWDYYLEISNIRPENWTSATYFGQARMGGFWVPPKLKQRNFTHVIFCSDQLYGQWYNASNSKKTNEELLLSKLDKLLNNTNKLRSRALPAEWNTQGQNRLFRNLSRIDYCKLPEAVVLLNSTKYDYSLWEGDCEIYRNNVTKHPSCKNFNYSTKFKVHPYTCRHWRYIEGEEKTDCFTADKTRCLYYSYYSSPSFLWDFGWLAYNNHFPSPVCVKETKIREAKYEVYSLYGECIQATKTYTIDQVLVGLHGFLSFYKTPVQDLPKERAFLGLDNPKWPPRYPNMTNEQKIRCIDQNKRTRRDATNWQKLQKAGYAITNAVTQIAKITDLNNEAIVSGIYLLKDHIVTLMEATLHDVSALGNVVTIQHFHTHLAQFKLLLVENRIDWNYIDSRWIQDQLGLDEADMKILRRTARALIYNVEEIDFRPTSTTWEIALYYEIIVPGKVYSTNWEVHNIGHLVDSAGSLTLVTIQHPYTIVNQECGETKYLHMEECTEQDYKICEQVTEVLPCGNLTGSDCPVLAKTVKPGYVHIESLRNGSYIYMAHYQDCGIKPYVPQIVTVNATVKCLGYEIQPPLQFEETTSSLTPQVPSLKLRLPHLVGILAKLKNIQIQVTSTWESIKDQVEKSQTELLRLDIHEGDTPAWIKQLAESTKDIWPTTANIFGKVGEFLSGTFGGLFGTLGYIKPIILGIVILLLIVIVVKIISWLPSKKKQN</sequence>
<gene>
    <name evidence="23" type="primary">env</name>
</gene>
<organism evidence="23 24">
    <name type="scientific">White-tufted-ear marmoset simian foamy virus</name>
    <dbReference type="NCBI Taxonomy" id="2170205"/>
    <lineage>
        <taxon>Viruses</taxon>
        <taxon>Riboviria</taxon>
        <taxon>Pararnavirae</taxon>
        <taxon>Artverviricota</taxon>
        <taxon>Revtraviricetes</taxon>
        <taxon>Ortervirales</taxon>
        <taxon>Retroviridae</taxon>
        <taxon>Spumaretrovirinae</taxon>
        <taxon>Simiispumavirus</taxon>
        <taxon>Simiispumavirus caljac</taxon>
    </lineage>
</organism>
<proteinExistence type="predicted"/>
<dbReference type="KEGG" id="vg:37620062"/>
<evidence type="ECO:0000256" key="15">
    <source>
        <dbReference type="ARBA" id="ARBA00022989"/>
    </source>
</evidence>
<evidence type="ECO:0000256" key="3">
    <source>
        <dbReference type="ARBA" id="ARBA00004291"/>
    </source>
</evidence>
<keyword evidence="15 22" id="KW-1133">Transmembrane helix</keyword>
<evidence type="ECO:0000256" key="9">
    <source>
        <dbReference type="ARBA" id="ARBA00022685"/>
    </source>
</evidence>
<evidence type="ECO:0000313" key="24">
    <source>
        <dbReference type="Proteomes" id="UP000144843"/>
    </source>
</evidence>
<evidence type="ECO:0000256" key="4">
    <source>
        <dbReference type="ARBA" id="ARBA00004482"/>
    </source>
</evidence>
<evidence type="ECO:0000313" key="23">
    <source>
        <dbReference type="EMBL" id="ADE06001.1"/>
    </source>
</evidence>
<keyword evidence="14" id="KW-0735">Signal-anchor</keyword>
<keyword evidence="24" id="KW-1185">Reference proteome</keyword>
<evidence type="ECO:0000256" key="16">
    <source>
        <dbReference type="ARBA" id="ARBA00023136"/>
    </source>
</evidence>
<accession>D5JWV2</accession>
<evidence type="ECO:0000256" key="1">
    <source>
        <dbReference type="ARBA" id="ARBA00002261"/>
    </source>
</evidence>
<feature type="transmembrane region" description="Helical" evidence="22">
    <location>
        <begin position="956"/>
        <end position="976"/>
    </location>
</feature>
<dbReference type="EMBL" id="GU356395">
    <property type="protein sequence ID" value="ADE06001.1"/>
    <property type="molecule type" value="Genomic_DNA"/>
</dbReference>
<evidence type="ECO:0000256" key="5">
    <source>
        <dbReference type="ARBA" id="ARBA00004563"/>
    </source>
</evidence>
<keyword evidence="18" id="KW-1038">Host endoplasmic reticulum</keyword>
<evidence type="ECO:0000256" key="13">
    <source>
        <dbReference type="ARBA" id="ARBA00022879"/>
    </source>
</evidence>